<keyword evidence="2" id="KW-1185">Reference proteome</keyword>
<dbReference type="Proteomes" id="UP000297891">
    <property type="component" value="Unassembled WGS sequence"/>
</dbReference>
<organism evidence="1 2">
    <name type="scientific">Leptospira brenneri</name>
    <dbReference type="NCBI Taxonomy" id="2023182"/>
    <lineage>
        <taxon>Bacteria</taxon>
        <taxon>Pseudomonadati</taxon>
        <taxon>Spirochaetota</taxon>
        <taxon>Spirochaetia</taxon>
        <taxon>Leptospirales</taxon>
        <taxon>Leptospiraceae</taxon>
        <taxon>Leptospira</taxon>
    </lineage>
</organism>
<sequence length="125" mass="14472">MQKERRFMLLMAKFRILSLTLILVLFSFSIQGKEKQPSGASCKQKEETVKTIFQLLPESERSCVDIAKLVLTEEDEEGEKLDKEYTELFLKVCELKRKKLSLEEIRENLGITKQCTIAVNVSKKN</sequence>
<evidence type="ECO:0000313" key="1">
    <source>
        <dbReference type="EMBL" id="TGK92823.1"/>
    </source>
</evidence>
<comment type="caution">
    <text evidence="1">The sequence shown here is derived from an EMBL/GenBank/DDBJ whole genome shotgun (WGS) entry which is preliminary data.</text>
</comment>
<evidence type="ECO:0000313" key="2">
    <source>
        <dbReference type="Proteomes" id="UP000297891"/>
    </source>
</evidence>
<dbReference type="AlphaFoldDB" id="A0A2M9XXX7"/>
<dbReference type="EMBL" id="RQFP01000008">
    <property type="protein sequence ID" value="TGK92823.1"/>
    <property type="molecule type" value="Genomic_DNA"/>
</dbReference>
<proteinExistence type="predicted"/>
<gene>
    <name evidence="1" type="ORF">EHQ30_11345</name>
</gene>
<reference evidence="1" key="1">
    <citation type="journal article" date="2019" name="PLoS Negl. Trop. Dis.">
        <title>Revisiting the worldwide diversity of Leptospira species in the environment.</title>
        <authorList>
            <person name="Vincent A.T."/>
            <person name="Schiettekatte O."/>
            <person name="Bourhy P."/>
            <person name="Veyrier F.J."/>
            <person name="Picardeau M."/>
        </authorList>
    </citation>
    <scope>NUCLEOTIDE SEQUENCE [LARGE SCALE GENOMIC DNA]</scope>
    <source>
        <strain evidence="1">201800277</strain>
    </source>
</reference>
<accession>A0A2M9XXX7</accession>
<name>A0A2M9XXX7_9LEPT</name>
<protein>
    <submittedName>
        <fullName evidence="1">Uncharacterized protein</fullName>
    </submittedName>
</protein>
<dbReference type="OrthoDB" id="345980at2"/>